<dbReference type="SUPFAM" id="SSF103473">
    <property type="entry name" value="MFS general substrate transporter"/>
    <property type="match status" value="1"/>
</dbReference>
<dbReference type="InterPro" id="IPR020846">
    <property type="entry name" value="MFS_dom"/>
</dbReference>
<reference evidence="9" key="1">
    <citation type="submission" date="2021-06" db="EMBL/GenBank/DDBJ databases">
        <authorList>
            <person name="Kallberg Y."/>
            <person name="Tangrot J."/>
            <person name="Rosling A."/>
        </authorList>
    </citation>
    <scope>NUCLEOTIDE SEQUENCE</scope>
    <source>
        <strain evidence="9">FL966</strain>
    </source>
</reference>
<dbReference type="AlphaFoldDB" id="A0A9N9D7R7"/>
<dbReference type="InterPro" id="IPR005828">
    <property type="entry name" value="MFS_sugar_transport-like"/>
</dbReference>
<feature type="transmembrane region" description="Helical" evidence="7">
    <location>
        <begin position="357"/>
        <end position="376"/>
    </location>
</feature>
<keyword evidence="5 7" id="KW-1133">Transmembrane helix</keyword>
<dbReference type="CDD" id="cd17364">
    <property type="entry name" value="MFS_PhT"/>
    <property type="match status" value="1"/>
</dbReference>
<dbReference type="GO" id="GO:0005315">
    <property type="term" value="F:phosphate transmembrane transporter activity"/>
    <property type="evidence" value="ECO:0007669"/>
    <property type="project" value="InterPro"/>
</dbReference>
<evidence type="ECO:0000256" key="3">
    <source>
        <dbReference type="ARBA" id="ARBA00022592"/>
    </source>
</evidence>
<comment type="caution">
    <text evidence="9">The sequence shown here is derived from an EMBL/GenBank/DDBJ whole genome shotgun (WGS) entry which is preliminary data.</text>
</comment>
<dbReference type="Proteomes" id="UP000789759">
    <property type="component" value="Unassembled WGS sequence"/>
</dbReference>
<feature type="transmembrane region" description="Helical" evidence="7">
    <location>
        <begin position="388"/>
        <end position="409"/>
    </location>
</feature>
<dbReference type="InterPro" id="IPR005829">
    <property type="entry name" value="Sugar_transporter_CS"/>
</dbReference>
<sequence length="536" mass="58799">MADNEVKENVTHMNVQDYDLKRREALEKIDNAKFGWFHIRACIVSGVGFFTDAYDIFAINLVAVMLGYVYFGKNSLPPDVDLGIKVATPIGTFIGQFAFGILADILGRKKLLIIVFATFACCLVANSYVYSPVTKAFESNASVISVQGLLIFWRIILGIGIGGDYPLSAVITSEFATTTRRGAMMSAVFAMQGIGILVAAIVSTITIVAFHSTISATDYSHIDYCWRIVTGVGAIPGLVALYFRLTIPETPRFTMDIERNVNQAAQDISTVLESGSYKPREQEVIIKVDAPKASLSDFFAYFGKWENGKVLFGTAFTWFVLDVAFYGIGLNNNIILKNIGFLGDGTDPYETLYKASVGNIIIALLGTVPGYWVTVFTIDSWGRRPIQLMGFALLTVIFIVLGFGYTPILNTSVELFIFIFTLSQFFFNFGPNTTTFVVPGEIFPTRYRSTGHGISAASGKLGAIISQVGFFKLKDFGGAPGSNAFIDHLFKIFAAFMLAGFIATYFFVPETKGTSLEDLSNENQEGFVKDKRSADN</sequence>
<feature type="transmembrane region" description="Helical" evidence="7">
    <location>
        <begin position="111"/>
        <end position="131"/>
    </location>
</feature>
<accession>A0A9N9D7R7</accession>
<gene>
    <name evidence="9" type="ORF">CPELLU_LOCUS8318</name>
</gene>
<keyword evidence="10" id="KW-1185">Reference proteome</keyword>
<keyword evidence="6 7" id="KW-0472">Membrane</keyword>
<dbReference type="PANTHER" id="PTHR24064">
    <property type="entry name" value="SOLUTE CARRIER FAMILY 22 MEMBER"/>
    <property type="match status" value="1"/>
</dbReference>
<feature type="transmembrane region" description="Helical" evidence="7">
    <location>
        <begin position="83"/>
        <end position="104"/>
    </location>
</feature>
<evidence type="ECO:0000259" key="8">
    <source>
        <dbReference type="PROSITE" id="PS50850"/>
    </source>
</evidence>
<name>A0A9N9D7R7_9GLOM</name>
<evidence type="ECO:0000256" key="6">
    <source>
        <dbReference type="ARBA" id="ARBA00023136"/>
    </source>
</evidence>
<evidence type="ECO:0000256" key="2">
    <source>
        <dbReference type="ARBA" id="ARBA00022448"/>
    </source>
</evidence>
<dbReference type="Pfam" id="PF00083">
    <property type="entry name" value="Sugar_tr"/>
    <property type="match status" value="1"/>
</dbReference>
<comment type="subcellular location">
    <subcellularLocation>
        <location evidence="1">Membrane</location>
        <topology evidence="1">Multi-pass membrane protein</topology>
    </subcellularLocation>
</comment>
<dbReference type="InterPro" id="IPR036259">
    <property type="entry name" value="MFS_trans_sf"/>
</dbReference>
<feature type="transmembrane region" description="Helical" evidence="7">
    <location>
        <begin position="415"/>
        <end position="438"/>
    </location>
</feature>
<evidence type="ECO:0000256" key="5">
    <source>
        <dbReference type="ARBA" id="ARBA00022989"/>
    </source>
</evidence>
<dbReference type="PROSITE" id="PS50850">
    <property type="entry name" value="MFS"/>
    <property type="match status" value="1"/>
</dbReference>
<keyword evidence="2" id="KW-0813">Transport</keyword>
<feature type="transmembrane region" description="Helical" evidence="7">
    <location>
        <begin position="310"/>
        <end position="328"/>
    </location>
</feature>
<dbReference type="PROSITE" id="PS00217">
    <property type="entry name" value="SUGAR_TRANSPORT_2"/>
    <property type="match status" value="1"/>
</dbReference>
<evidence type="ECO:0000313" key="9">
    <source>
        <dbReference type="EMBL" id="CAG8629561.1"/>
    </source>
</evidence>
<evidence type="ECO:0000256" key="4">
    <source>
        <dbReference type="ARBA" id="ARBA00022692"/>
    </source>
</evidence>
<evidence type="ECO:0000313" key="10">
    <source>
        <dbReference type="Proteomes" id="UP000789759"/>
    </source>
</evidence>
<keyword evidence="4 7" id="KW-0812">Transmembrane</keyword>
<dbReference type="GO" id="GO:0006817">
    <property type="term" value="P:phosphate ion transport"/>
    <property type="evidence" value="ECO:0007669"/>
    <property type="project" value="UniProtKB-KW"/>
</dbReference>
<feature type="transmembrane region" description="Helical" evidence="7">
    <location>
        <begin position="226"/>
        <end position="245"/>
    </location>
</feature>
<proteinExistence type="predicted"/>
<dbReference type="OrthoDB" id="433512at2759"/>
<dbReference type="PROSITE" id="PS00216">
    <property type="entry name" value="SUGAR_TRANSPORT_1"/>
    <property type="match status" value="1"/>
</dbReference>
<feature type="domain" description="Major facilitator superfamily (MFS) profile" evidence="8">
    <location>
        <begin position="41"/>
        <end position="512"/>
    </location>
</feature>
<keyword evidence="3" id="KW-0592">Phosphate transport</keyword>
<protein>
    <submittedName>
        <fullName evidence="9">1588_t:CDS:1</fullName>
    </submittedName>
</protein>
<feature type="transmembrane region" description="Helical" evidence="7">
    <location>
        <begin position="188"/>
        <end position="214"/>
    </location>
</feature>
<organism evidence="9 10">
    <name type="scientific">Cetraspora pellucida</name>
    <dbReference type="NCBI Taxonomy" id="1433469"/>
    <lineage>
        <taxon>Eukaryota</taxon>
        <taxon>Fungi</taxon>
        <taxon>Fungi incertae sedis</taxon>
        <taxon>Mucoromycota</taxon>
        <taxon>Glomeromycotina</taxon>
        <taxon>Glomeromycetes</taxon>
        <taxon>Diversisporales</taxon>
        <taxon>Gigasporaceae</taxon>
        <taxon>Cetraspora</taxon>
    </lineage>
</organism>
<dbReference type="EMBL" id="CAJVQA010005874">
    <property type="protein sequence ID" value="CAG8629561.1"/>
    <property type="molecule type" value="Genomic_DNA"/>
</dbReference>
<evidence type="ECO:0000256" key="7">
    <source>
        <dbReference type="SAM" id="Phobius"/>
    </source>
</evidence>
<dbReference type="NCBIfam" id="TIGR00887">
    <property type="entry name" value="2A0109"/>
    <property type="match status" value="1"/>
</dbReference>
<feature type="transmembrane region" description="Helical" evidence="7">
    <location>
        <begin position="53"/>
        <end position="71"/>
    </location>
</feature>
<evidence type="ECO:0000256" key="1">
    <source>
        <dbReference type="ARBA" id="ARBA00004141"/>
    </source>
</evidence>
<feature type="transmembrane region" description="Helical" evidence="7">
    <location>
        <begin position="151"/>
        <end position="176"/>
    </location>
</feature>
<dbReference type="InterPro" id="IPR004738">
    <property type="entry name" value="Phos_permease"/>
</dbReference>
<dbReference type="Gene3D" id="1.20.1250.20">
    <property type="entry name" value="MFS general substrate transporter like domains"/>
    <property type="match status" value="2"/>
</dbReference>
<feature type="transmembrane region" description="Helical" evidence="7">
    <location>
        <begin position="489"/>
        <end position="508"/>
    </location>
</feature>
<dbReference type="GO" id="GO:0016020">
    <property type="term" value="C:membrane"/>
    <property type="evidence" value="ECO:0007669"/>
    <property type="project" value="UniProtKB-SubCell"/>
</dbReference>